<dbReference type="Proteomes" id="UP000295134">
    <property type="component" value="Chromosome"/>
</dbReference>
<dbReference type="AlphaFoldDB" id="A0A4P7L8K9"/>
<sequence>MKLMSNQEIALRLGTYSCVVEQIIQQIYKKIDIYTRKQLRDYGIAEGFDNYFPPFLLKGLL</sequence>
<reference evidence="1 2" key="1">
    <citation type="submission" date="2019-03" db="EMBL/GenBank/DDBJ databases">
        <title>Long-read sequencing reveals hyperdense prophage content in a complex bacterial symbiont genome.</title>
        <authorList>
            <person name="Frost C.L."/>
            <person name="Siozios S."/>
            <person name="Nadal-Jimenez P."/>
            <person name="Brockhurst M.A."/>
            <person name="King K.C."/>
            <person name="Darby A.C."/>
            <person name="Hurst G.D.D."/>
        </authorList>
    </citation>
    <scope>NUCLEOTIDE SEQUENCE [LARGE SCALE GENOMIC DNA]</scope>
    <source>
        <strain evidence="1 2">FIN</strain>
    </source>
</reference>
<dbReference type="KEGG" id="ans:ArsFIN_40010"/>
<dbReference type="EMBL" id="CP038613">
    <property type="protein sequence ID" value="QBY45402.1"/>
    <property type="molecule type" value="Genomic_DNA"/>
</dbReference>
<name>A0A4P7L8K9_9GAMM</name>
<protein>
    <submittedName>
        <fullName evidence="1">Uncharacterized protein</fullName>
    </submittedName>
</protein>
<dbReference type="InterPro" id="IPR036388">
    <property type="entry name" value="WH-like_DNA-bd_sf"/>
</dbReference>
<gene>
    <name evidence="1" type="ORF">ArsFIN_40010</name>
</gene>
<dbReference type="GO" id="GO:0003677">
    <property type="term" value="F:DNA binding"/>
    <property type="evidence" value="ECO:0007669"/>
    <property type="project" value="InterPro"/>
</dbReference>
<dbReference type="GO" id="GO:0006355">
    <property type="term" value="P:regulation of DNA-templated transcription"/>
    <property type="evidence" value="ECO:0007669"/>
    <property type="project" value="InterPro"/>
</dbReference>
<dbReference type="InterPro" id="IPR016032">
    <property type="entry name" value="Sig_transdc_resp-reg_C-effctor"/>
</dbReference>
<dbReference type="SUPFAM" id="SSF46894">
    <property type="entry name" value="C-terminal effector domain of the bipartite response regulators"/>
    <property type="match status" value="1"/>
</dbReference>
<accession>A0A4P7L8K9</accession>
<dbReference type="Gene3D" id="1.10.10.10">
    <property type="entry name" value="Winged helix-like DNA-binding domain superfamily/Winged helix DNA-binding domain"/>
    <property type="match status" value="1"/>
</dbReference>
<evidence type="ECO:0000313" key="2">
    <source>
        <dbReference type="Proteomes" id="UP000295134"/>
    </source>
</evidence>
<proteinExistence type="predicted"/>
<evidence type="ECO:0000313" key="1">
    <source>
        <dbReference type="EMBL" id="QBY45402.1"/>
    </source>
</evidence>
<organism evidence="1 2">
    <name type="scientific">Arsenophonus nasoniae</name>
    <name type="common">son-killer infecting Nasonia vitripennis</name>
    <dbReference type="NCBI Taxonomy" id="638"/>
    <lineage>
        <taxon>Bacteria</taxon>
        <taxon>Pseudomonadati</taxon>
        <taxon>Pseudomonadota</taxon>
        <taxon>Gammaproteobacteria</taxon>
        <taxon>Enterobacterales</taxon>
        <taxon>Morganellaceae</taxon>
        <taxon>Arsenophonus</taxon>
    </lineage>
</organism>